<accession>A0A4S4AVU0</accession>
<dbReference type="OrthoDB" id="119583at2"/>
<evidence type="ECO:0000259" key="2">
    <source>
        <dbReference type="Pfam" id="PF04965"/>
    </source>
</evidence>
<dbReference type="AlphaFoldDB" id="A0A4S4AVU0"/>
<gene>
    <name evidence="3" type="ORF">E6C76_14065</name>
</gene>
<comment type="caution">
    <text evidence="3">The sequence shown here is derived from an EMBL/GenBank/DDBJ whole genome shotgun (WGS) entry which is preliminary data.</text>
</comment>
<proteinExistence type="predicted"/>
<evidence type="ECO:0000313" key="4">
    <source>
        <dbReference type="Proteomes" id="UP000308430"/>
    </source>
</evidence>
<dbReference type="Pfam" id="PF04965">
    <property type="entry name" value="GPW_gp25"/>
    <property type="match status" value="1"/>
</dbReference>
<dbReference type="InterPro" id="IPR007048">
    <property type="entry name" value="IraD/Gp25-like"/>
</dbReference>
<dbReference type="EMBL" id="SSOC01000005">
    <property type="protein sequence ID" value="THF63710.1"/>
    <property type="molecule type" value="Genomic_DNA"/>
</dbReference>
<dbReference type="Proteomes" id="UP000308430">
    <property type="component" value="Unassembled WGS sequence"/>
</dbReference>
<name>A0A4S4AVU0_9RHOO</name>
<feature type="domain" description="IraD/Gp25-like" evidence="2">
    <location>
        <begin position="78"/>
        <end position="151"/>
    </location>
</feature>
<dbReference type="SUPFAM" id="SSF160719">
    <property type="entry name" value="gpW/gp25-like"/>
    <property type="match status" value="1"/>
</dbReference>
<keyword evidence="4" id="KW-1185">Reference proteome</keyword>
<feature type="region of interest" description="Disordered" evidence="1">
    <location>
        <begin position="14"/>
        <end position="51"/>
    </location>
</feature>
<evidence type="ECO:0000313" key="3">
    <source>
        <dbReference type="EMBL" id="THF63710.1"/>
    </source>
</evidence>
<organism evidence="3 4">
    <name type="scientific">Pseudothauera nasutitermitis</name>
    <dbReference type="NCBI Taxonomy" id="2565930"/>
    <lineage>
        <taxon>Bacteria</taxon>
        <taxon>Pseudomonadati</taxon>
        <taxon>Pseudomonadota</taxon>
        <taxon>Betaproteobacteria</taxon>
        <taxon>Rhodocyclales</taxon>
        <taxon>Zoogloeaceae</taxon>
        <taxon>Pseudothauera</taxon>
    </lineage>
</organism>
<reference evidence="3 4" key="1">
    <citation type="submission" date="2019-04" db="EMBL/GenBank/DDBJ databases">
        <title>Azoarcus nasutitermitis sp. nov. isolated from termite nest.</title>
        <authorList>
            <person name="Lin S.-Y."/>
            <person name="Hameed A."/>
            <person name="Hsu Y.-H."/>
            <person name="Young C.-C."/>
        </authorList>
    </citation>
    <scope>NUCLEOTIDE SEQUENCE [LARGE SCALE GENOMIC DNA]</scope>
    <source>
        <strain evidence="3 4">CC-YHH838</strain>
    </source>
</reference>
<feature type="compositionally biased region" description="Basic residues" evidence="1">
    <location>
        <begin position="38"/>
        <end position="51"/>
    </location>
</feature>
<sequence length="182" mass="19811">MDLHYPGRGCLASRQHPQRLEHHAQPSHRQLHLSAPRPRARPPGRRAARSGRTRVFLFERLSVRPPGPDGRPEPFDEEAAILAQVQRILATARHAGDTAAVVPWGVCSPVDIGQAASVRLEALAQELAGAIARHEPRLRQVRVTVEAQAQRGASPDNPFCLVVNACFPGDGPARSVRLAAPR</sequence>
<protein>
    <recommendedName>
        <fullName evidence="2">IraD/Gp25-like domain-containing protein</fullName>
    </recommendedName>
</protein>
<evidence type="ECO:0000256" key="1">
    <source>
        <dbReference type="SAM" id="MobiDB-lite"/>
    </source>
</evidence>